<keyword evidence="1" id="KW-0479">Metal-binding</keyword>
<comment type="caution">
    <text evidence="3">The sequence shown here is derived from an EMBL/GenBank/DDBJ whole genome shotgun (WGS) entry which is preliminary data.</text>
</comment>
<feature type="domain" description="Cupin type-1" evidence="2">
    <location>
        <begin position="1"/>
        <end position="118"/>
    </location>
</feature>
<dbReference type="Pfam" id="PF07883">
    <property type="entry name" value="Cupin_2"/>
    <property type="match status" value="1"/>
</dbReference>
<dbReference type="SUPFAM" id="SSF51182">
    <property type="entry name" value="RmlC-like cupins"/>
    <property type="match status" value="1"/>
</dbReference>
<organism evidence="3 4">
    <name type="scientific">Deinococcus xinjiangensis</name>
    <dbReference type="NCBI Taxonomy" id="457454"/>
    <lineage>
        <taxon>Bacteria</taxon>
        <taxon>Thermotogati</taxon>
        <taxon>Deinococcota</taxon>
        <taxon>Deinococci</taxon>
        <taxon>Deinococcales</taxon>
        <taxon>Deinococcaceae</taxon>
        <taxon>Deinococcus</taxon>
    </lineage>
</organism>
<dbReference type="InterPro" id="IPR014710">
    <property type="entry name" value="RmlC-like_jellyroll"/>
</dbReference>
<evidence type="ECO:0000313" key="3">
    <source>
        <dbReference type="EMBL" id="GAA5502966.1"/>
    </source>
</evidence>
<protein>
    <recommendedName>
        <fullName evidence="2">Cupin type-1 domain-containing protein</fullName>
    </recommendedName>
</protein>
<dbReference type="InterPro" id="IPR006045">
    <property type="entry name" value="Cupin_1"/>
</dbReference>
<name>A0ABP9VCJ3_9DEIO</name>
<keyword evidence="4" id="KW-1185">Reference proteome</keyword>
<dbReference type="SMART" id="SM00835">
    <property type="entry name" value="Cupin_1"/>
    <property type="match status" value="1"/>
</dbReference>
<evidence type="ECO:0000256" key="1">
    <source>
        <dbReference type="ARBA" id="ARBA00022723"/>
    </source>
</evidence>
<dbReference type="CDD" id="cd02208">
    <property type="entry name" value="cupin_RmlC-like"/>
    <property type="match status" value="1"/>
</dbReference>
<proteinExistence type="predicted"/>
<dbReference type="PANTHER" id="PTHR35848:SF6">
    <property type="entry name" value="CUPIN TYPE-2 DOMAIN-CONTAINING PROTEIN"/>
    <property type="match status" value="1"/>
</dbReference>
<dbReference type="RefSeq" id="WP_353542938.1">
    <property type="nucleotide sequence ID" value="NZ_BAABRN010000034.1"/>
</dbReference>
<reference evidence="3 4" key="1">
    <citation type="submission" date="2024-02" db="EMBL/GenBank/DDBJ databases">
        <title>Deinococcus xinjiangensis NBRC 107630.</title>
        <authorList>
            <person name="Ichikawa N."/>
            <person name="Katano-Makiyama Y."/>
            <person name="Hidaka K."/>
        </authorList>
    </citation>
    <scope>NUCLEOTIDE SEQUENCE [LARGE SCALE GENOMIC DNA]</scope>
    <source>
        <strain evidence="3 4">NBRC 107630</strain>
    </source>
</reference>
<gene>
    <name evidence="3" type="ORF">Dxin01_02713</name>
</gene>
<evidence type="ECO:0000313" key="4">
    <source>
        <dbReference type="Proteomes" id="UP001458946"/>
    </source>
</evidence>
<dbReference type="Gene3D" id="2.60.120.10">
    <property type="entry name" value="Jelly Rolls"/>
    <property type="match status" value="1"/>
</dbReference>
<dbReference type="InterPro" id="IPR011051">
    <property type="entry name" value="RmlC_Cupin_sf"/>
</dbReference>
<sequence>MNILPANQQKTFTTPNAVVVPLATPSLGSQSLSVIRQRMAPQHQNPLHTQTHEEVMVMLSGKMSVQVAGEWAELHAGDTLTIPAATPHSLENRSDIDAEWLIISPAGMQFHGPDGALMTPDWAR</sequence>
<accession>A0ABP9VCJ3</accession>
<dbReference type="PANTHER" id="PTHR35848">
    <property type="entry name" value="OXALATE-BINDING PROTEIN"/>
    <property type="match status" value="1"/>
</dbReference>
<dbReference type="InterPro" id="IPR051610">
    <property type="entry name" value="GPI/OXD"/>
</dbReference>
<evidence type="ECO:0000259" key="2">
    <source>
        <dbReference type="SMART" id="SM00835"/>
    </source>
</evidence>
<dbReference type="Proteomes" id="UP001458946">
    <property type="component" value="Unassembled WGS sequence"/>
</dbReference>
<dbReference type="InterPro" id="IPR013096">
    <property type="entry name" value="Cupin_2"/>
</dbReference>
<dbReference type="EMBL" id="BAABRN010000034">
    <property type="protein sequence ID" value="GAA5502966.1"/>
    <property type="molecule type" value="Genomic_DNA"/>
</dbReference>